<feature type="compositionally biased region" description="Low complexity" evidence="1">
    <location>
        <begin position="364"/>
        <end position="373"/>
    </location>
</feature>
<evidence type="ECO:0000256" key="1">
    <source>
        <dbReference type="SAM" id="MobiDB-lite"/>
    </source>
</evidence>
<keyword evidence="2" id="KW-1133">Transmembrane helix</keyword>
<evidence type="ECO:0000313" key="3">
    <source>
        <dbReference type="EnsemblProtists" id="EOD37337"/>
    </source>
</evidence>
<dbReference type="RefSeq" id="XP_005789766.1">
    <property type="nucleotide sequence ID" value="XM_005789709.1"/>
</dbReference>
<dbReference type="GeneID" id="17282609"/>
<keyword evidence="2" id="KW-0812">Transmembrane</keyword>
<sequence length="445" mass="48205">MLLLTVGIAVTKLEDSFDTDQLGGMTVIGCSLVIMLYGLVSFLHRLKKIKRKDPTGYDDPLGPVALIFVLFAAVALYLRRMYGFNWDTEGMLTADTPFFEAFKVPLAPSHFADEAAAVQVVARALQASAAVASVTLANATFELLRRTHLDTHHATPLHSFREIFNASGTAVTLTTLLTAAGARRKSRSFGSGSGKGTLTGLAMSIRGGDFAELASTAANCVGRYAAHCDVRIVRTSHAMARELTVTRVPHTASVTSVGDLRGYFALPRDVGGSMRAAPFLTARWSPLLPARPSCSDGERLYVVGEHYYWRVRLPFSLAAAPESRLVASLTTRYDTPQLAVRPDRAPREDSELSFRLASQARALPTSRPRAATSPAPPSSPRVRSTASCAARLGQHRKECVSAQRTGAVIYFPHLALARWPRPCHVVRSTATSVSLDFLVARPLRT</sequence>
<accession>A0A0D3KNK2</accession>
<keyword evidence="2" id="KW-0472">Membrane</keyword>
<organism evidence="3 4">
    <name type="scientific">Emiliania huxleyi (strain CCMP1516)</name>
    <dbReference type="NCBI Taxonomy" id="280463"/>
    <lineage>
        <taxon>Eukaryota</taxon>
        <taxon>Haptista</taxon>
        <taxon>Haptophyta</taxon>
        <taxon>Prymnesiophyceae</taxon>
        <taxon>Isochrysidales</taxon>
        <taxon>Noelaerhabdaceae</taxon>
        <taxon>Emiliania</taxon>
    </lineage>
</organism>
<dbReference type="Proteomes" id="UP000013827">
    <property type="component" value="Unassembled WGS sequence"/>
</dbReference>
<evidence type="ECO:0000313" key="4">
    <source>
        <dbReference type="Proteomes" id="UP000013827"/>
    </source>
</evidence>
<protein>
    <submittedName>
        <fullName evidence="3">Uncharacterized protein</fullName>
    </submittedName>
</protein>
<proteinExistence type="predicted"/>
<feature type="region of interest" description="Disordered" evidence="1">
    <location>
        <begin position="360"/>
        <end position="384"/>
    </location>
</feature>
<dbReference type="HOGENOM" id="CLU_616007_0_0_1"/>
<dbReference type="EnsemblProtists" id="EOD37337">
    <property type="protein sequence ID" value="EOD37337"/>
    <property type="gene ID" value="EMIHUDRAFT_446970"/>
</dbReference>
<dbReference type="PaxDb" id="2903-EOD37337"/>
<feature type="transmembrane region" description="Helical" evidence="2">
    <location>
        <begin position="61"/>
        <end position="78"/>
    </location>
</feature>
<keyword evidence="4" id="KW-1185">Reference proteome</keyword>
<evidence type="ECO:0000256" key="2">
    <source>
        <dbReference type="SAM" id="Phobius"/>
    </source>
</evidence>
<feature type="transmembrane region" description="Helical" evidence="2">
    <location>
        <begin position="22"/>
        <end position="40"/>
    </location>
</feature>
<reference evidence="3" key="2">
    <citation type="submission" date="2024-10" db="UniProtKB">
        <authorList>
            <consortium name="EnsemblProtists"/>
        </authorList>
    </citation>
    <scope>IDENTIFICATION</scope>
</reference>
<reference evidence="4" key="1">
    <citation type="journal article" date="2013" name="Nature">
        <title>Pan genome of the phytoplankton Emiliania underpins its global distribution.</title>
        <authorList>
            <person name="Read B.A."/>
            <person name="Kegel J."/>
            <person name="Klute M.J."/>
            <person name="Kuo A."/>
            <person name="Lefebvre S.C."/>
            <person name="Maumus F."/>
            <person name="Mayer C."/>
            <person name="Miller J."/>
            <person name="Monier A."/>
            <person name="Salamov A."/>
            <person name="Young J."/>
            <person name="Aguilar M."/>
            <person name="Claverie J.M."/>
            <person name="Frickenhaus S."/>
            <person name="Gonzalez K."/>
            <person name="Herman E.K."/>
            <person name="Lin Y.C."/>
            <person name="Napier J."/>
            <person name="Ogata H."/>
            <person name="Sarno A.F."/>
            <person name="Shmutz J."/>
            <person name="Schroeder D."/>
            <person name="de Vargas C."/>
            <person name="Verret F."/>
            <person name="von Dassow P."/>
            <person name="Valentin K."/>
            <person name="Van de Peer Y."/>
            <person name="Wheeler G."/>
            <person name="Dacks J.B."/>
            <person name="Delwiche C.F."/>
            <person name="Dyhrman S.T."/>
            <person name="Glockner G."/>
            <person name="John U."/>
            <person name="Richards T."/>
            <person name="Worden A.Z."/>
            <person name="Zhang X."/>
            <person name="Grigoriev I.V."/>
            <person name="Allen A.E."/>
            <person name="Bidle K."/>
            <person name="Borodovsky M."/>
            <person name="Bowler C."/>
            <person name="Brownlee C."/>
            <person name="Cock J.M."/>
            <person name="Elias M."/>
            <person name="Gladyshev V.N."/>
            <person name="Groth M."/>
            <person name="Guda C."/>
            <person name="Hadaegh A."/>
            <person name="Iglesias-Rodriguez M.D."/>
            <person name="Jenkins J."/>
            <person name="Jones B.M."/>
            <person name="Lawson T."/>
            <person name="Leese F."/>
            <person name="Lindquist E."/>
            <person name="Lobanov A."/>
            <person name="Lomsadze A."/>
            <person name="Malik S.B."/>
            <person name="Marsh M.E."/>
            <person name="Mackinder L."/>
            <person name="Mock T."/>
            <person name="Mueller-Roeber B."/>
            <person name="Pagarete A."/>
            <person name="Parker M."/>
            <person name="Probert I."/>
            <person name="Quesneville H."/>
            <person name="Raines C."/>
            <person name="Rensing S.A."/>
            <person name="Riano-Pachon D.M."/>
            <person name="Richier S."/>
            <person name="Rokitta S."/>
            <person name="Shiraiwa Y."/>
            <person name="Soanes D.M."/>
            <person name="van der Giezen M."/>
            <person name="Wahlund T.M."/>
            <person name="Williams B."/>
            <person name="Wilson W."/>
            <person name="Wolfe G."/>
            <person name="Wurch L.L."/>
        </authorList>
    </citation>
    <scope>NUCLEOTIDE SEQUENCE</scope>
</reference>
<dbReference type="AlphaFoldDB" id="A0A0D3KNK2"/>
<name>A0A0D3KNK2_EMIH1</name>
<dbReference type="KEGG" id="ehx:EMIHUDRAFT_446970"/>